<feature type="compositionally biased region" description="Basic and acidic residues" evidence="1">
    <location>
        <begin position="17"/>
        <end position="41"/>
    </location>
</feature>
<evidence type="ECO:0000256" key="1">
    <source>
        <dbReference type="SAM" id="MobiDB-lite"/>
    </source>
</evidence>
<gene>
    <name evidence="2" type="ORF">FB458_3811</name>
</gene>
<organism evidence="2 3">
    <name type="scientific">Lapillicoccus jejuensis</name>
    <dbReference type="NCBI Taxonomy" id="402171"/>
    <lineage>
        <taxon>Bacteria</taxon>
        <taxon>Bacillati</taxon>
        <taxon>Actinomycetota</taxon>
        <taxon>Actinomycetes</taxon>
        <taxon>Micrococcales</taxon>
        <taxon>Intrasporangiaceae</taxon>
        <taxon>Lapillicoccus</taxon>
    </lineage>
</organism>
<dbReference type="AlphaFoldDB" id="A0A542E5R8"/>
<dbReference type="EMBL" id="VFMN01000001">
    <property type="protein sequence ID" value="TQJ10682.1"/>
    <property type="molecule type" value="Genomic_DNA"/>
</dbReference>
<dbReference type="InterPro" id="IPR035172">
    <property type="entry name" value="DUF5302"/>
</dbReference>
<evidence type="ECO:0000313" key="3">
    <source>
        <dbReference type="Proteomes" id="UP000317893"/>
    </source>
</evidence>
<accession>A0A542E5R8</accession>
<evidence type="ECO:0008006" key="4">
    <source>
        <dbReference type="Google" id="ProtNLM"/>
    </source>
</evidence>
<proteinExistence type="predicted"/>
<reference evidence="2 3" key="1">
    <citation type="submission" date="2019-06" db="EMBL/GenBank/DDBJ databases">
        <title>Sequencing the genomes of 1000 actinobacteria strains.</title>
        <authorList>
            <person name="Klenk H.-P."/>
        </authorList>
    </citation>
    <scope>NUCLEOTIDE SEQUENCE [LARGE SCALE GENOMIC DNA]</scope>
    <source>
        <strain evidence="2 3">DSM 18607</strain>
    </source>
</reference>
<protein>
    <recommendedName>
        <fullName evidence="4">DUF5302 domain-containing protein</fullName>
    </recommendedName>
</protein>
<name>A0A542E5R8_9MICO</name>
<feature type="region of interest" description="Disordered" evidence="1">
    <location>
        <begin position="1"/>
        <end position="68"/>
    </location>
</feature>
<evidence type="ECO:0000313" key="2">
    <source>
        <dbReference type="EMBL" id="TQJ10682.1"/>
    </source>
</evidence>
<comment type="caution">
    <text evidence="2">The sequence shown here is derived from an EMBL/GenBank/DDBJ whole genome shotgun (WGS) entry which is preliminary data.</text>
</comment>
<dbReference type="Proteomes" id="UP000317893">
    <property type="component" value="Unassembled WGS sequence"/>
</dbReference>
<sequence length="68" mass="7065">MTMAEKPKAAKKAKAGPSEEMKAKFRAALDAKKAHGGKDVSDGGESGAIHDSHGPAKGQQMFRRKSGG</sequence>
<keyword evidence="3" id="KW-1185">Reference proteome</keyword>
<dbReference type="Pfam" id="PF17227">
    <property type="entry name" value="DUF5302"/>
    <property type="match status" value="1"/>
</dbReference>